<dbReference type="EMBL" id="CABWLH010000006">
    <property type="protein sequence ID" value="VXA92976.1"/>
    <property type="molecule type" value="Genomic_DNA"/>
</dbReference>
<dbReference type="FunFam" id="3.40.50.720:FF:000084">
    <property type="entry name" value="Short-chain dehydrogenase reductase"/>
    <property type="match status" value="1"/>
</dbReference>
<dbReference type="RefSeq" id="WP_096880955.1">
    <property type="nucleotide sequence ID" value="NZ_CP022319.2"/>
</dbReference>
<evidence type="ECO:0000313" key="3">
    <source>
        <dbReference type="EMBL" id="VXA92976.1"/>
    </source>
</evidence>
<dbReference type="Pfam" id="PF13561">
    <property type="entry name" value="adh_short_C2"/>
    <property type="match status" value="1"/>
</dbReference>
<dbReference type="InterPro" id="IPR020904">
    <property type="entry name" value="Sc_DH/Rdtase_CS"/>
</dbReference>
<dbReference type="NCBIfam" id="NF005559">
    <property type="entry name" value="PRK07231.1"/>
    <property type="match status" value="1"/>
</dbReference>
<dbReference type="GO" id="GO:0008206">
    <property type="term" value="P:bile acid metabolic process"/>
    <property type="evidence" value="ECO:0007669"/>
    <property type="project" value="UniProtKB-ARBA"/>
</dbReference>
<evidence type="ECO:0000256" key="1">
    <source>
        <dbReference type="ARBA" id="ARBA00006484"/>
    </source>
</evidence>
<proteinExistence type="inferred from homology"/>
<organism evidence="3 4">
    <name type="scientific">Bacillus altitudinis</name>
    <dbReference type="NCBI Taxonomy" id="293387"/>
    <lineage>
        <taxon>Bacteria</taxon>
        <taxon>Bacillati</taxon>
        <taxon>Bacillota</taxon>
        <taxon>Bacilli</taxon>
        <taxon>Bacillales</taxon>
        <taxon>Bacillaceae</taxon>
        <taxon>Bacillus</taxon>
    </lineage>
</organism>
<dbReference type="SUPFAM" id="SSF51735">
    <property type="entry name" value="NAD(P)-binding Rossmann-fold domains"/>
    <property type="match status" value="1"/>
</dbReference>
<evidence type="ECO:0000313" key="4">
    <source>
        <dbReference type="Proteomes" id="UP000433089"/>
    </source>
</evidence>
<dbReference type="InterPro" id="IPR050259">
    <property type="entry name" value="SDR"/>
</dbReference>
<dbReference type="AlphaFoldDB" id="A0A653LKT8"/>
<dbReference type="PANTHER" id="PTHR42879:SF2">
    <property type="entry name" value="3-OXOACYL-[ACYL-CARRIER-PROTEIN] REDUCTASE FABG"/>
    <property type="match status" value="1"/>
</dbReference>
<dbReference type="GO" id="GO:0016491">
    <property type="term" value="F:oxidoreductase activity"/>
    <property type="evidence" value="ECO:0007669"/>
    <property type="project" value="UniProtKB-KW"/>
</dbReference>
<dbReference type="KEGG" id="balt:CFN77_01640"/>
<dbReference type="NCBIfam" id="NF009466">
    <property type="entry name" value="PRK12826.1-2"/>
    <property type="match status" value="1"/>
</dbReference>
<accession>A0A653LKT8</accession>
<dbReference type="PRINTS" id="PR00081">
    <property type="entry name" value="GDHRDH"/>
</dbReference>
<name>A0A653LKT8_BACAB</name>
<dbReference type="PRINTS" id="PR00080">
    <property type="entry name" value="SDRFAMILY"/>
</dbReference>
<dbReference type="InterPro" id="IPR002347">
    <property type="entry name" value="SDR_fam"/>
</dbReference>
<dbReference type="PROSITE" id="PS00061">
    <property type="entry name" value="ADH_SHORT"/>
    <property type="match status" value="1"/>
</dbReference>
<sequence length="260" mass="28270">MYQDLKGKTAIVTGSSKGIGQAIALRFGQEQMNVIVNYKGDEEGAEETVQAIQQHGGRAVKVHADVSKEEGIQALMDAALENFDALDVFVNNSGFNGEEAMPHEMTLEQWQKVIDVNITGSFLGAKAAIAYMMEHDVKGSILNISSVHQEIPRPFNVHYSTSKGGMNMMTKTLALDYAEAGIRVNSIAPGTMATESNDDLQDEQKKQKQLEKIPMRTFGDPKEIGSAAAFLVSKEAAYITGTTLFVDGGMTLYPSQLNDE</sequence>
<keyword evidence="2 3" id="KW-0560">Oxidoreductase</keyword>
<comment type="similarity">
    <text evidence="1">Belongs to the short-chain dehydrogenases/reductases (SDR) family.</text>
</comment>
<gene>
    <name evidence="3" type="primary">ycdF</name>
    <name evidence="3" type="ORF">BACI348_140037</name>
</gene>
<dbReference type="InterPro" id="IPR036291">
    <property type="entry name" value="NAD(P)-bd_dom_sf"/>
</dbReference>
<protein>
    <submittedName>
        <fullName evidence="3">Putative oxidoreductase</fullName>
        <ecNumber evidence="3">1.1.1.-</ecNumber>
    </submittedName>
</protein>
<dbReference type="Proteomes" id="UP000433089">
    <property type="component" value="Unassembled WGS sequence"/>
</dbReference>
<evidence type="ECO:0000256" key="2">
    <source>
        <dbReference type="ARBA" id="ARBA00023002"/>
    </source>
</evidence>
<reference evidence="3 4" key="1">
    <citation type="submission" date="2019-10" db="EMBL/GenBank/DDBJ databases">
        <authorList>
            <person name="Karimi E."/>
        </authorList>
    </citation>
    <scope>NUCLEOTIDE SEQUENCE [LARGE SCALE GENOMIC DNA]</scope>
    <source>
        <strain evidence="3">Bacillus sp. 348</strain>
    </source>
</reference>
<dbReference type="Gene3D" id="3.40.50.720">
    <property type="entry name" value="NAD(P)-binding Rossmann-like Domain"/>
    <property type="match status" value="1"/>
</dbReference>
<dbReference type="PANTHER" id="PTHR42879">
    <property type="entry name" value="3-OXOACYL-(ACYL-CARRIER-PROTEIN) REDUCTASE"/>
    <property type="match status" value="1"/>
</dbReference>
<dbReference type="EC" id="1.1.1.-" evidence="3"/>